<evidence type="ECO:0000256" key="5">
    <source>
        <dbReference type="ARBA" id="ARBA00023136"/>
    </source>
</evidence>
<evidence type="ECO:0000313" key="8">
    <source>
        <dbReference type="EMBL" id="QGU06282.1"/>
    </source>
</evidence>
<dbReference type="PANTHER" id="PTHR35007:SF4">
    <property type="entry name" value="CONSERVED TRANSMEMBRANE PROTEIN-RELATED"/>
    <property type="match status" value="1"/>
</dbReference>
<reference evidence="8 9" key="1">
    <citation type="submission" date="2019-11" db="EMBL/GenBank/DDBJ databases">
        <title>Complete genome sequence of Corynebacterium kalinowskii 1959, a novel Corynebacterium species isolated from soil of a small paddock in Vilsendorf, Germany.</title>
        <authorList>
            <person name="Schaffert L."/>
            <person name="Ruwe M."/>
            <person name="Milse J."/>
            <person name="Hanuschka K."/>
            <person name="Ortseifen V."/>
            <person name="Droste J."/>
            <person name="Brandt D."/>
            <person name="Schlueter L."/>
            <person name="Kutter Y."/>
            <person name="Vinke S."/>
            <person name="Viehoefer P."/>
            <person name="Jacob L."/>
            <person name="Luebke N.-C."/>
            <person name="Schulte-Berndt E."/>
            <person name="Hain C."/>
            <person name="Linder M."/>
            <person name="Schmidt P."/>
            <person name="Wollenschlaeger L."/>
            <person name="Luttermann T."/>
            <person name="Thieme E."/>
            <person name="Hassa J."/>
            <person name="Haak M."/>
            <person name="Wittchen M."/>
            <person name="Mentz A."/>
            <person name="Persicke M."/>
            <person name="Busche T."/>
            <person name="Ruckert C."/>
        </authorList>
    </citation>
    <scope>NUCLEOTIDE SEQUENCE [LARGE SCALE GENOMIC DNA]</scope>
    <source>
        <strain evidence="8 9">2039</strain>
    </source>
</reference>
<accession>A0A6B8VLF5</accession>
<dbReference type="InterPro" id="IPR018076">
    <property type="entry name" value="T2SS_GspF_dom"/>
</dbReference>
<keyword evidence="2" id="KW-1003">Cell membrane</keyword>
<evidence type="ECO:0000256" key="3">
    <source>
        <dbReference type="ARBA" id="ARBA00022692"/>
    </source>
</evidence>
<proteinExistence type="predicted"/>
<feature type="transmembrane region" description="Helical" evidence="6">
    <location>
        <begin position="45"/>
        <end position="78"/>
    </location>
</feature>
<keyword evidence="3 6" id="KW-0812">Transmembrane</keyword>
<dbReference type="Pfam" id="PF00482">
    <property type="entry name" value="T2SSF"/>
    <property type="match status" value="1"/>
</dbReference>
<dbReference type="EMBL" id="CP046455">
    <property type="protein sequence ID" value="QGU06282.1"/>
    <property type="molecule type" value="Genomic_DNA"/>
</dbReference>
<dbReference type="AlphaFoldDB" id="A0A6B8VLF5"/>
<comment type="subcellular location">
    <subcellularLocation>
        <location evidence="1">Cell membrane</location>
        <topology evidence="1">Multi-pass membrane protein</topology>
    </subcellularLocation>
</comment>
<name>A0A6B8VLF5_9CORY</name>
<dbReference type="Proteomes" id="UP000424462">
    <property type="component" value="Chromosome"/>
</dbReference>
<protein>
    <submittedName>
        <fullName evidence="8">Bacterial type II secretion system protein F domain protein</fullName>
    </submittedName>
</protein>
<organism evidence="8 9">
    <name type="scientific">Corynebacterium occultum</name>
    <dbReference type="NCBI Taxonomy" id="2675219"/>
    <lineage>
        <taxon>Bacteria</taxon>
        <taxon>Bacillati</taxon>
        <taxon>Actinomycetota</taxon>
        <taxon>Actinomycetes</taxon>
        <taxon>Mycobacteriales</taxon>
        <taxon>Corynebacteriaceae</taxon>
        <taxon>Corynebacterium</taxon>
    </lineage>
</organism>
<evidence type="ECO:0000256" key="4">
    <source>
        <dbReference type="ARBA" id="ARBA00022989"/>
    </source>
</evidence>
<feature type="domain" description="Type II secretion system protein GspF" evidence="7">
    <location>
        <begin position="99"/>
        <end position="225"/>
    </location>
</feature>
<evidence type="ECO:0000256" key="2">
    <source>
        <dbReference type="ARBA" id="ARBA00022475"/>
    </source>
</evidence>
<keyword evidence="5 6" id="KW-0472">Membrane</keyword>
<evidence type="ECO:0000256" key="6">
    <source>
        <dbReference type="SAM" id="Phobius"/>
    </source>
</evidence>
<evidence type="ECO:0000259" key="7">
    <source>
        <dbReference type="Pfam" id="PF00482"/>
    </source>
</evidence>
<evidence type="ECO:0000313" key="9">
    <source>
        <dbReference type="Proteomes" id="UP000424462"/>
    </source>
</evidence>
<evidence type="ECO:0000256" key="1">
    <source>
        <dbReference type="ARBA" id="ARBA00004651"/>
    </source>
</evidence>
<feature type="transmembrane region" description="Helical" evidence="6">
    <location>
        <begin position="237"/>
        <end position="260"/>
    </location>
</feature>
<dbReference type="RefSeq" id="WP_156229862.1">
    <property type="nucleotide sequence ID" value="NZ_CP046455.1"/>
</dbReference>
<keyword evidence="4 6" id="KW-1133">Transmembrane helix</keyword>
<dbReference type="KEGG" id="cok:COCCU_01610"/>
<gene>
    <name evidence="8" type="ORF">COCCU_01610</name>
</gene>
<feature type="transmembrane region" description="Helical" evidence="6">
    <location>
        <begin position="212"/>
        <end position="231"/>
    </location>
</feature>
<dbReference type="GO" id="GO:0005886">
    <property type="term" value="C:plasma membrane"/>
    <property type="evidence" value="ECO:0007669"/>
    <property type="project" value="UniProtKB-SubCell"/>
</dbReference>
<keyword evidence="9" id="KW-1185">Reference proteome</keyword>
<sequence length="270" mass="27771">MIAVFLLGLGLVLPLPGPDLRLRTFTRGLGQMIPGNTGSRSPGVVFILSLAVVILSFLLIGEPTVALTAGVIIGTATWSLRQLRAGQRSRRRSAATAVFLGHLLGELRAGSSIPQAISAAADSVPENAPPEFRSAVEVTAARTRSGGSGPDVLHDARATVPELGELAQMWRTAEHHGIPLAPLIGEAQQRLDARTRHRAATNAALQGPQATAVVLTLLPLAGVGMGSAMGADPLGLLFGGGLGGILLLLGVALSCSGFLWSRQIIMGAAT</sequence>
<dbReference type="PANTHER" id="PTHR35007">
    <property type="entry name" value="INTEGRAL MEMBRANE PROTEIN-RELATED"/>
    <property type="match status" value="1"/>
</dbReference>